<protein>
    <submittedName>
        <fullName evidence="2">Uncharacterized protein</fullName>
    </submittedName>
</protein>
<keyword evidence="1" id="KW-0812">Transmembrane</keyword>
<keyword evidence="1" id="KW-1133">Transmembrane helix</keyword>
<proteinExistence type="predicted"/>
<evidence type="ECO:0000256" key="1">
    <source>
        <dbReference type="SAM" id="Phobius"/>
    </source>
</evidence>
<name>A0A4U5NYW2_STECR</name>
<comment type="caution">
    <text evidence="2">The sequence shown here is derived from an EMBL/GenBank/DDBJ whole genome shotgun (WGS) entry which is preliminary data.</text>
</comment>
<gene>
    <name evidence="2" type="ORF">L596_013035</name>
</gene>
<sequence>MCLSTKKSTSLKYKLFLMHKSFLPIKDNMFRLLTFAAASAHNTKSFSKKLLWTVEGQLQFKLGSEVARTTAVDGIEYHWPLHPNVVEIGTGYVKRPRDGAVDGNIREPYLTAICQFVHCEPTEDYCTNPIKPRGHCCYVCGRRVEFELTGMTIYMVNYFIEKTYENENSEGIGITFIKITEDVIMPFYQVAIISSHPKYFDADLFEYFENKLFGIMYHIRDHSSGQGISVTHMKNEYSSQNNKITFKNVVFTLFVVATLISLTFIGTYGLRQYETNPSFRLWLHSYRSRTRELATVFTRGYGDNADDRVELVQSSSNPNFVEDTTEFVNEVYNPTQMDPFESDEAHPKVGDVEKLIDIDI</sequence>
<organism evidence="2 3">
    <name type="scientific">Steinernema carpocapsae</name>
    <name type="common">Entomopathogenic nematode</name>
    <dbReference type="NCBI Taxonomy" id="34508"/>
    <lineage>
        <taxon>Eukaryota</taxon>
        <taxon>Metazoa</taxon>
        <taxon>Ecdysozoa</taxon>
        <taxon>Nematoda</taxon>
        <taxon>Chromadorea</taxon>
        <taxon>Rhabditida</taxon>
        <taxon>Tylenchina</taxon>
        <taxon>Panagrolaimomorpha</taxon>
        <taxon>Strongyloidoidea</taxon>
        <taxon>Steinernematidae</taxon>
        <taxon>Steinernema</taxon>
    </lineage>
</organism>
<keyword evidence="1" id="KW-0472">Membrane</keyword>
<dbReference type="Pfam" id="PF14828">
    <property type="entry name" value="Amnionless"/>
    <property type="match status" value="1"/>
</dbReference>
<keyword evidence="3" id="KW-1185">Reference proteome</keyword>
<dbReference type="STRING" id="34508.A0A4U5NYW2"/>
<evidence type="ECO:0000313" key="2">
    <source>
        <dbReference type="EMBL" id="TKR88859.1"/>
    </source>
</evidence>
<dbReference type="Proteomes" id="UP000298663">
    <property type="component" value="Unassembled WGS sequence"/>
</dbReference>
<reference evidence="2 3" key="2">
    <citation type="journal article" date="2019" name="G3 (Bethesda)">
        <title>Hybrid Assembly of the Genome of the Entomopathogenic Nematode Steinernema carpocapsae Identifies the X-Chromosome.</title>
        <authorList>
            <person name="Serra L."/>
            <person name="Macchietto M."/>
            <person name="Macias-Munoz A."/>
            <person name="McGill C.J."/>
            <person name="Rodriguez I.M."/>
            <person name="Rodriguez B."/>
            <person name="Murad R."/>
            <person name="Mortazavi A."/>
        </authorList>
    </citation>
    <scope>NUCLEOTIDE SEQUENCE [LARGE SCALE GENOMIC DNA]</scope>
    <source>
        <strain evidence="2 3">ALL</strain>
    </source>
</reference>
<reference evidence="2 3" key="1">
    <citation type="journal article" date="2015" name="Genome Biol.">
        <title>Comparative genomics of Steinernema reveals deeply conserved gene regulatory networks.</title>
        <authorList>
            <person name="Dillman A.R."/>
            <person name="Macchietto M."/>
            <person name="Porter C.F."/>
            <person name="Rogers A."/>
            <person name="Williams B."/>
            <person name="Antoshechkin I."/>
            <person name="Lee M.M."/>
            <person name="Goodwin Z."/>
            <person name="Lu X."/>
            <person name="Lewis E.E."/>
            <person name="Goodrich-Blair H."/>
            <person name="Stock S.P."/>
            <person name="Adams B.J."/>
            <person name="Sternberg P.W."/>
            <person name="Mortazavi A."/>
        </authorList>
    </citation>
    <scope>NUCLEOTIDE SEQUENCE [LARGE SCALE GENOMIC DNA]</scope>
    <source>
        <strain evidence="2 3">ALL</strain>
    </source>
</reference>
<dbReference type="AlphaFoldDB" id="A0A4U5NYW2"/>
<evidence type="ECO:0000313" key="3">
    <source>
        <dbReference type="Proteomes" id="UP000298663"/>
    </source>
</evidence>
<accession>A0A4U5NYW2</accession>
<feature type="transmembrane region" description="Helical" evidence="1">
    <location>
        <begin position="249"/>
        <end position="270"/>
    </location>
</feature>
<dbReference type="InterPro" id="IPR026112">
    <property type="entry name" value="AMN"/>
</dbReference>
<dbReference type="EMBL" id="AZBU02000003">
    <property type="protein sequence ID" value="TKR88859.1"/>
    <property type="molecule type" value="Genomic_DNA"/>
</dbReference>
<dbReference type="OrthoDB" id="5872647at2759"/>